<feature type="compositionally biased region" description="Basic and acidic residues" evidence="1">
    <location>
        <begin position="99"/>
        <end position="116"/>
    </location>
</feature>
<keyword evidence="2" id="KW-0812">Transmembrane</keyword>
<dbReference type="EMBL" id="JBEFKJ010000009">
    <property type="protein sequence ID" value="KAL2044398.1"/>
    <property type="molecule type" value="Genomic_DNA"/>
</dbReference>
<evidence type="ECO:0000256" key="1">
    <source>
        <dbReference type="SAM" id="MobiDB-lite"/>
    </source>
</evidence>
<name>A0ABR4AF51_9LECA</name>
<keyword evidence="2" id="KW-1133">Transmembrane helix</keyword>
<comment type="caution">
    <text evidence="3">The sequence shown here is derived from an EMBL/GenBank/DDBJ whole genome shotgun (WGS) entry which is preliminary data.</text>
</comment>
<accession>A0ABR4AF51</accession>
<feature type="transmembrane region" description="Helical" evidence="2">
    <location>
        <begin position="56"/>
        <end position="74"/>
    </location>
</feature>
<evidence type="ECO:0000313" key="3">
    <source>
        <dbReference type="EMBL" id="KAL2044398.1"/>
    </source>
</evidence>
<keyword evidence="4" id="KW-1185">Reference proteome</keyword>
<evidence type="ECO:0000256" key="2">
    <source>
        <dbReference type="SAM" id="Phobius"/>
    </source>
</evidence>
<dbReference type="Proteomes" id="UP001590950">
    <property type="component" value="Unassembled WGS sequence"/>
</dbReference>
<proteinExistence type="predicted"/>
<organism evidence="3 4">
    <name type="scientific">Stereocaulon virgatum</name>
    <dbReference type="NCBI Taxonomy" id="373712"/>
    <lineage>
        <taxon>Eukaryota</taxon>
        <taxon>Fungi</taxon>
        <taxon>Dikarya</taxon>
        <taxon>Ascomycota</taxon>
        <taxon>Pezizomycotina</taxon>
        <taxon>Lecanoromycetes</taxon>
        <taxon>OSLEUM clade</taxon>
        <taxon>Lecanoromycetidae</taxon>
        <taxon>Lecanorales</taxon>
        <taxon>Lecanorineae</taxon>
        <taxon>Stereocaulaceae</taxon>
        <taxon>Stereocaulon</taxon>
    </lineage>
</organism>
<feature type="region of interest" description="Disordered" evidence="1">
    <location>
        <begin position="1"/>
        <end position="48"/>
    </location>
</feature>
<sequence length="116" mass="12170">MLAAKSSRPPPLKHILPHEVHPPQYEPPQKISLPTTPPPHNHSTTMSSIPSLLTRPTALGMIAVAGSGAFYVGLKYRTLAGAKAQRGAGESQSGGEGPVNKEKNYEVKPGREGGGV</sequence>
<evidence type="ECO:0000313" key="4">
    <source>
        <dbReference type="Proteomes" id="UP001590950"/>
    </source>
</evidence>
<feature type="region of interest" description="Disordered" evidence="1">
    <location>
        <begin position="82"/>
        <end position="116"/>
    </location>
</feature>
<reference evidence="3 4" key="1">
    <citation type="submission" date="2024-09" db="EMBL/GenBank/DDBJ databases">
        <title>Rethinking Asexuality: The Enigmatic Case of Functional Sexual Genes in Lepraria (Stereocaulaceae).</title>
        <authorList>
            <person name="Doellman M."/>
            <person name="Sun Y."/>
            <person name="Barcenas-Pena A."/>
            <person name="Lumbsch H.T."/>
            <person name="Grewe F."/>
        </authorList>
    </citation>
    <scope>NUCLEOTIDE SEQUENCE [LARGE SCALE GENOMIC DNA]</scope>
    <source>
        <strain evidence="3 4">Mercado 3170</strain>
    </source>
</reference>
<protein>
    <submittedName>
        <fullName evidence="3">Uncharacterized protein</fullName>
    </submittedName>
</protein>
<keyword evidence="2" id="KW-0472">Membrane</keyword>
<gene>
    <name evidence="3" type="ORF">N7G274_003103</name>
</gene>